<dbReference type="KEGG" id="eee:113589273"/>
<evidence type="ECO:0000313" key="1">
    <source>
        <dbReference type="Ensembl" id="ENSEEEP00000044971.2"/>
    </source>
</evidence>
<dbReference type="RefSeq" id="XP_026884648.2">
    <property type="nucleotide sequence ID" value="XM_027028847.2"/>
</dbReference>
<reference evidence="1" key="4">
    <citation type="submission" date="2025-08" db="UniProtKB">
        <authorList>
            <consortium name="Ensembl"/>
        </authorList>
    </citation>
    <scope>IDENTIFICATION</scope>
</reference>
<sequence length="290" mass="32632">MNVTSCDVKKWDPYETSQKRDYVYRPNSSIPVLRPLTSKAYGNSYAVADPVGVSAYSEDFCWKPPSKPACIRTGSASGNPRNNPHPSQAFMLWRCQPGLSSCKNPPSEEEVRKTLSAQYKSTYRTDFLGIPQGIVMNRTILDPLKIRPDVPQCTQTEMRSNYCKPIQKTEFQGNISRYGCNVLHGIAPKGIVPTVVQKHITTQESRKQMTTYSRHFGGQVTDLSSLLRSLKPEEVQNFYKHLPEKEKMVVQMFLQRSPAPTSNRTSVKDPVVLLPASPLLDRVSVWPGPL</sequence>
<evidence type="ECO:0008006" key="3">
    <source>
        <dbReference type="Google" id="ProtNLM"/>
    </source>
</evidence>
<dbReference type="STRING" id="8005.ENSEEEP00000044971"/>
<dbReference type="PANTHER" id="PTHR33769:SF1">
    <property type="entry name" value="TESTIS-EXPRESSED PROTEIN 26"/>
    <property type="match status" value="1"/>
</dbReference>
<gene>
    <name evidence="1" type="primary">LOC113589273</name>
</gene>
<proteinExistence type="predicted"/>
<reference evidence="2" key="2">
    <citation type="journal article" date="2017" name="Sci. Adv.">
        <title>A tail of two voltages: Proteomic comparison of the three electric organs of the electric eel.</title>
        <authorList>
            <person name="Traeger L.L."/>
            <person name="Sabat G."/>
            <person name="Barrett-Wilt G.A."/>
            <person name="Wells G.B."/>
            <person name="Sussman M.R."/>
        </authorList>
    </citation>
    <scope>NUCLEOTIDE SEQUENCE [LARGE SCALE GENOMIC DNA]</scope>
</reference>
<dbReference type="Proteomes" id="UP000314983">
    <property type="component" value="Chromosome 15"/>
</dbReference>
<dbReference type="AlphaFoldDB" id="A0A4W4H8B6"/>
<accession>A0A4W4H8B6</accession>
<reference evidence="2" key="1">
    <citation type="journal article" date="2014" name="Science">
        <title>Nonhuman genetics. Genomic basis for the convergent evolution of electric organs.</title>
        <authorList>
            <person name="Gallant J.R."/>
            <person name="Traeger L.L."/>
            <person name="Volkening J.D."/>
            <person name="Moffett H."/>
            <person name="Chen P.H."/>
            <person name="Novina C.D."/>
            <person name="Phillips G.N.Jr."/>
            <person name="Anand R."/>
            <person name="Wells G.B."/>
            <person name="Pinch M."/>
            <person name="Guth R."/>
            <person name="Unguez G.A."/>
            <person name="Albert J.S."/>
            <person name="Zakon H.H."/>
            <person name="Samanta M.P."/>
            <person name="Sussman M.R."/>
        </authorList>
    </citation>
    <scope>NUCLEOTIDE SEQUENCE [LARGE SCALE GENOMIC DNA]</scope>
</reference>
<dbReference type="Ensembl" id="ENSEEET00000045475.2">
    <property type="protein sequence ID" value="ENSEEEP00000044971.2"/>
    <property type="gene ID" value="ENSEEEG00000021225.2"/>
</dbReference>
<reference evidence="1" key="5">
    <citation type="submission" date="2025-09" db="UniProtKB">
        <authorList>
            <consortium name="Ensembl"/>
        </authorList>
    </citation>
    <scope>IDENTIFICATION</scope>
</reference>
<evidence type="ECO:0000313" key="2">
    <source>
        <dbReference type="Proteomes" id="UP000314983"/>
    </source>
</evidence>
<dbReference type="OMA" id="DTNWDSY"/>
<dbReference type="PANTHER" id="PTHR33769">
    <property type="entry name" value="TESTIS-EXPRESSED PROTEIN 26 ISOFORM X3"/>
    <property type="match status" value="1"/>
</dbReference>
<dbReference type="GeneID" id="113589273"/>
<dbReference type="GO" id="GO:0005737">
    <property type="term" value="C:cytoplasm"/>
    <property type="evidence" value="ECO:0007669"/>
    <property type="project" value="TreeGrafter"/>
</dbReference>
<dbReference type="GeneTree" id="ENSGT00390000009484"/>
<keyword evidence="2" id="KW-1185">Reference proteome</keyword>
<organism evidence="1 2">
    <name type="scientific">Electrophorus electricus</name>
    <name type="common">Electric eel</name>
    <name type="synonym">Gymnotus electricus</name>
    <dbReference type="NCBI Taxonomy" id="8005"/>
    <lineage>
        <taxon>Eukaryota</taxon>
        <taxon>Metazoa</taxon>
        <taxon>Chordata</taxon>
        <taxon>Craniata</taxon>
        <taxon>Vertebrata</taxon>
        <taxon>Euteleostomi</taxon>
        <taxon>Actinopterygii</taxon>
        <taxon>Neopterygii</taxon>
        <taxon>Teleostei</taxon>
        <taxon>Ostariophysi</taxon>
        <taxon>Gymnotiformes</taxon>
        <taxon>Gymnotoidei</taxon>
        <taxon>Gymnotidae</taxon>
        <taxon>Electrophorus</taxon>
    </lineage>
</organism>
<reference evidence="1" key="3">
    <citation type="submission" date="2020-05" db="EMBL/GenBank/DDBJ databases">
        <title>Electrophorus electricus (electric eel) genome, fEleEle1, primary haplotype.</title>
        <authorList>
            <person name="Myers G."/>
            <person name="Meyer A."/>
            <person name="Fedrigo O."/>
            <person name="Formenti G."/>
            <person name="Rhie A."/>
            <person name="Tracey A."/>
            <person name="Sims Y."/>
            <person name="Jarvis E.D."/>
        </authorList>
    </citation>
    <scope>NUCLEOTIDE SEQUENCE [LARGE SCALE GENOMIC DNA]</scope>
</reference>
<protein>
    <recommendedName>
        <fullName evidence="3">Testis expressed 26</fullName>
    </recommendedName>
</protein>
<dbReference type="InterPro" id="IPR043460">
    <property type="entry name" value="MEDAG/TEX26"/>
</dbReference>
<name>A0A4W4H8B6_ELEEL</name>